<dbReference type="InterPro" id="IPR003644">
    <property type="entry name" value="Calx_beta"/>
</dbReference>
<dbReference type="Gene3D" id="2.60.40.2030">
    <property type="match status" value="1"/>
</dbReference>
<evidence type="ECO:0000313" key="6">
    <source>
        <dbReference type="Proteomes" id="UP000326545"/>
    </source>
</evidence>
<keyword evidence="3" id="KW-0106">Calcium</keyword>
<dbReference type="EMBL" id="MN184887">
    <property type="protein sequence ID" value="QEQ94899.1"/>
    <property type="molecule type" value="Genomic_DNA"/>
</dbReference>
<keyword evidence="2" id="KW-0677">Repeat</keyword>
<protein>
    <submittedName>
        <fullName evidence="5">Putative tail fiber protein</fullName>
    </submittedName>
</protein>
<dbReference type="Proteomes" id="UP000326545">
    <property type="component" value="Segment"/>
</dbReference>
<keyword evidence="6" id="KW-1185">Reference proteome</keyword>
<evidence type="ECO:0000256" key="1">
    <source>
        <dbReference type="ARBA" id="ARBA00022729"/>
    </source>
</evidence>
<dbReference type="Pfam" id="PF03160">
    <property type="entry name" value="Calx-beta"/>
    <property type="match status" value="1"/>
</dbReference>
<feature type="domain" description="Calx-beta" evidence="4">
    <location>
        <begin position="7"/>
        <end position="82"/>
    </location>
</feature>
<evidence type="ECO:0000256" key="2">
    <source>
        <dbReference type="ARBA" id="ARBA00022737"/>
    </source>
</evidence>
<evidence type="ECO:0000256" key="3">
    <source>
        <dbReference type="ARBA" id="ARBA00022837"/>
    </source>
</evidence>
<name>A0A5J6DAJ5_9CAUD</name>
<organism evidence="5 6">
    <name type="scientific">Erwinia phage pEp_SNUABM_01</name>
    <dbReference type="NCBI Taxonomy" id="2601643"/>
    <lineage>
        <taxon>Viruses</taxon>
        <taxon>Duplodnaviria</taxon>
        <taxon>Heunggongvirae</taxon>
        <taxon>Uroviricota</taxon>
        <taxon>Caudoviricetes</taxon>
        <taxon>Vequintavirinae</taxon>
        <taxon>Henunavirus</taxon>
        <taxon>Henunavirus SNUABM01</taxon>
    </lineage>
</organism>
<dbReference type="InterPro" id="IPR038081">
    <property type="entry name" value="CalX-like_sf"/>
</dbReference>
<sequence length="117" mass="12649">MATVTAIFTLTRDNFAEESSLDYKTTDGTAKAGVDYVAKSGRIVMTASTVQVQIPIDVYTKPKGTPPITFFLDLSNPSKYRKLITKIARLRAVCTIYTTDAGPIPVISISDAVLTTV</sequence>
<proteinExistence type="predicted"/>
<dbReference type="GO" id="GO:0007154">
    <property type="term" value="P:cell communication"/>
    <property type="evidence" value="ECO:0007669"/>
    <property type="project" value="InterPro"/>
</dbReference>
<reference evidence="5 6" key="1">
    <citation type="submission" date="2019-07" db="EMBL/GenBank/DDBJ databases">
        <title>Complete genome sequence of bacteriophages infecting Erwinia pyrifoliae.</title>
        <authorList>
            <person name="Kim S.G."/>
            <person name="Park S.C."/>
        </authorList>
    </citation>
    <scope>NUCLEOTIDE SEQUENCE [LARGE SCALE GENOMIC DNA]</scope>
</reference>
<keyword evidence="1" id="KW-0732">Signal</keyword>
<dbReference type="SUPFAM" id="SSF141072">
    <property type="entry name" value="CalX-like"/>
    <property type="match status" value="1"/>
</dbReference>
<evidence type="ECO:0000313" key="5">
    <source>
        <dbReference type="EMBL" id="QEQ94899.1"/>
    </source>
</evidence>
<evidence type="ECO:0000259" key="4">
    <source>
        <dbReference type="Pfam" id="PF03160"/>
    </source>
</evidence>
<gene>
    <name evidence="5" type="ORF">pEpSNUABM01_073</name>
</gene>
<dbReference type="GO" id="GO:0016020">
    <property type="term" value="C:membrane"/>
    <property type="evidence" value="ECO:0007669"/>
    <property type="project" value="InterPro"/>
</dbReference>
<accession>A0A5J6DAJ5</accession>